<evidence type="ECO:0000313" key="2">
    <source>
        <dbReference type="Proteomes" id="UP000281553"/>
    </source>
</evidence>
<name>A0A3P7QAU5_DIBLA</name>
<keyword evidence="2" id="KW-1185">Reference proteome</keyword>
<sequence>MNGRPVVRASAGPPREIDLMCFELMPRHHNIARFRMGRPFPLDPRTKAALGADYMLHMFKEACHWSSFTLNYIEWTYEYFVLDPPVPINCPIQGKFKFVQTGQEAEKYVFKMPNGMTPRPWLQSPSLLLEQMADIMEIDGRTIIFGVNDRSP</sequence>
<accession>A0A3P7QAU5</accession>
<organism evidence="1 2">
    <name type="scientific">Dibothriocephalus latus</name>
    <name type="common">Fish tapeworm</name>
    <name type="synonym">Diphyllobothrium latum</name>
    <dbReference type="NCBI Taxonomy" id="60516"/>
    <lineage>
        <taxon>Eukaryota</taxon>
        <taxon>Metazoa</taxon>
        <taxon>Spiralia</taxon>
        <taxon>Lophotrochozoa</taxon>
        <taxon>Platyhelminthes</taxon>
        <taxon>Cestoda</taxon>
        <taxon>Eucestoda</taxon>
        <taxon>Diphyllobothriidea</taxon>
        <taxon>Diphyllobothriidae</taxon>
        <taxon>Dibothriocephalus</taxon>
    </lineage>
</organism>
<reference evidence="1 2" key="1">
    <citation type="submission" date="2018-11" db="EMBL/GenBank/DDBJ databases">
        <authorList>
            <consortium name="Pathogen Informatics"/>
        </authorList>
    </citation>
    <scope>NUCLEOTIDE SEQUENCE [LARGE SCALE GENOMIC DNA]</scope>
</reference>
<proteinExistence type="predicted"/>
<dbReference type="AlphaFoldDB" id="A0A3P7QAU5"/>
<dbReference type="EMBL" id="UYRU01078255">
    <property type="protein sequence ID" value="VDN28972.1"/>
    <property type="molecule type" value="Genomic_DNA"/>
</dbReference>
<evidence type="ECO:0000313" key="1">
    <source>
        <dbReference type="EMBL" id="VDN28972.1"/>
    </source>
</evidence>
<protein>
    <submittedName>
        <fullName evidence="1">Uncharacterized protein</fullName>
    </submittedName>
</protein>
<gene>
    <name evidence="1" type="ORF">DILT_LOCUS15280</name>
</gene>
<dbReference type="OrthoDB" id="9982946at2759"/>
<dbReference type="Proteomes" id="UP000281553">
    <property type="component" value="Unassembled WGS sequence"/>
</dbReference>